<reference evidence="3 4" key="1">
    <citation type="submission" date="2018-10" db="EMBL/GenBank/DDBJ databases">
        <authorList>
            <person name="Criscuolo A."/>
        </authorList>
    </citation>
    <scope>NUCLEOTIDE SEQUENCE [LARGE SCALE GENOMIC DNA]</scope>
    <source>
        <strain evidence="3">DnA1</strain>
    </source>
</reference>
<dbReference type="OrthoDB" id="8678477at2"/>
<dbReference type="RefSeq" id="WP_124077419.1">
    <property type="nucleotide sequence ID" value="NZ_UWPJ01000005.1"/>
</dbReference>
<evidence type="ECO:0000256" key="1">
    <source>
        <dbReference type="ARBA" id="ARBA00006987"/>
    </source>
</evidence>
<evidence type="ECO:0000313" key="3">
    <source>
        <dbReference type="EMBL" id="VCU68185.1"/>
    </source>
</evidence>
<dbReference type="EMBL" id="UWPJ01000005">
    <property type="protein sequence ID" value="VCU68185.1"/>
    <property type="molecule type" value="Genomic_DNA"/>
</dbReference>
<sequence length="331" mass="35029">MQWQKRNRSWIWSALALFAATAASASAQEREHASFPSRALTLVVPLAPGGVADITARMVAQKVSESVGQSVVVENRPGAASAVASVAVKNAKPDGYTLLLNGNGSAISASLFKSLPYDVQKDFVCVSTMGRFDLVVLVDAQSRFKSIADIIAYAKANPGKLNIGTVTAGSTQFLSAVLFTSMAGIQAPVVPFKSTAEVVNAVRGSQVDLAFEIVPPVLSQLRAHTMRALAITSPERFAGLPEVPTLSESGVQGYEASSWNGISVPAQTPRPIVDRLSKEINLALADPAVAEKLKELGITPLGSTSDEMCEHMKAEIGKWRTVIMEAGIPQQ</sequence>
<dbReference type="SUPFAM" id="SSF53850">
    <property type="entry name" value="Periplasmic binding protein-like II"/>
    <property type="match status" value="1"/>
</dbReference>
<dbReference type="Pfam" id="PF03401">
    <property type="entry name" value="TctC"/>
    <property type="match status" value="1"/>
</dbReference>
<organism evidence="3 4">
    <name type="scientific">Pigmentiphaga humi</name>
    <dbReference type="NCBI Taxonomy" id="2478468"/>
    <lineage>
        <taxon>Bacteria</taxon>
        <taxon>Pseudomonadati</taxon>
        <taxon>Pseudomonadota</taxon>
        <taxon>Betaproteobacteria</taxon>
        <taxon>Burkholderiales</taxon>
        <taxon>Alcaligenaceae</taxon>
        <taxon>Pigmentiphaga</taxon>
    </lineage>
</organism>
<dbReference type="PIRSF" id="PIRSF017082">
    <property type="entry name" value="YflP"/>
    <property type="match status" value="1"/>
</dbReference>
<feature type="chain" id="PRO_5018318513" evidence="2">
    <location>
        <begin position="28"/>
        <end position="331"/>
    </location>
</feature>
<dbReference type="Proteomes" id="UP000277294">
    <property type="component" value="Unassembled WGS sequence"/>
</dbReference>
<name>A0A3P4AZD5_9BURK</name>
<dbReference type="Gene3D" id="3.40.190.10">
    <property type="entry name" value="Periplasmic binding protein-like II"/>
    <property type="match status" value="1"/>
</dbReference>
<evidence type="ECO:0000256" key="2">
    <source>
        <dbReference type="SAM" id="SignalP"/>
    </source>
</evidence>
<feature type="signal peptide" evidence="2">
    <location>
        <begin position="1"/>
        <end position="27"/>
    </location>
</feature>
<keyword evidence="3" id="KW-0675">Receptor</keyword>
<dbReference type="InterPro" id="IPR005064">
    <property type="entry name" value="BUG"/>
</dbReference>
<dbReference type="Gene3D" id="3.40.190.150">
    <property type="entry name" value="Bordetella uptake gene, domain 1"/>
    <property type="match status" value="1"/>
</dbReference>
<dbReference type="InterPro" id="IPR042100">
    <property type="entry name" value="Bug_dom1"/>
</dbReference>
<proteinExistence type="inferred from homology"/>
<comment type="similarity">
    <text evidence="1">Belongs to the UPF0065 (bug) family.</text>
</comment>
<dbReference type="CDD" id="cd13578">
    <property type="entry name" value="PBP2_Bug27"/>
    <property type="match status" value="1"/>
</dbReference>
<dbReference type="PANTHER" id="PTHR42928:SF5">
    <property type="entry name" value="BLR1237 PROTEIN"/>
    <property type="match status" value="1"/>
</dbReference>
<gene>
    <name evidence="3" type="ORF">PIGHUM_00235</name>
</gene>
<dbReference type="AlphaFoldDB" id="A0A3P4AZD5"/>
<dbReference type="PANTHER" id="PTHR42928">
    <property type="entry name" value="TRICARBOXYLATE-BINDING PROTEIN"/>
    <property type="match status" value="1"/>
</dbReference>
<evidence type="ECO:0000313" key="4">
    <source>
        <dbReference type="Proteomes" id="UP000277294"/>
    </source>
</evidence>
<accession>A0A3P4AZD5</accession>
<protein>
    <submittedName>
        <fullName evidence="3">Tripartite tricarboxylate transporter family receptor</fullName>
    </submittedName>
</protein>
<keyword evidence="2" id="KW-0732">Signal</keyword>
<keyword evidence="4" id="KW-1185">Reference proteome</keyword>